<keyword evidence="2" id="KW-1185">Reference proteome</keyword>
<organism evidence="1 2">
    <name type="scientific">Solanum commersonii</name>
    <name type="common">Commerson's wild potato</name>
    <name type="synonym">Commerson's nightshade</name>
    <dbReference type="NCBI Taxonomy" id="4109"/>
    <lineage>
        <taxon>Eukaryota</taxon>
        <taxon>Viridiplantae</taxon>
        <taxon>Streptophyta</taxon>
        <taxon>Embryophyta</taxon>
        <taxon>Tracheophyta</taxon>
        <taxon>Spermatophyta</taxon>
        <taxon>Magnoliopsida</taxon>
        <taxon>eudicotyledons</taxon>
        <taxon>Gunneridae</taxon>
        <taxon>Pentapetalae</taxon>
        <taxon>asterids</taxon>
        <taxon>lamiids</taxon>
        <taxon>Solanales</taxon>
        <taxon>Solanaceae</taxon>
        <taxon>Solanoideae</taxon>
        <taxon>Solaneae</taxon>
        <taxon>Solanum</taxon>
    </lineage>
</organism>
<reference evidence="1 2" key="1">
    <citation type="submission" date="2020-09" db="EMBL/GenBank/DDBJ databases">
        <title>De no assembly of potato wild relative species, Solanum commersonii.</title>
        <authorList>
            <person name="Cho K."/>
        </authorList>
    </citation>
    <scope>NUCLEOTIDE SEQUENCE [LARGE SCALE GENOMIC DNA]</scope>
    <source>
        <strain evidence="1">LZ3.2</strain>
        <tissue evidence="1">Leaf</tissue>
    </source>
</reference>
<sequence>MDAVLIANEAIDSRNKQKKPGSLEVLLPDIYNLLLFQQSTITELWSPKGWNFIFKRQLNDSEIMRVADFVNIVDIFNDCRHVRMFCGRHEMTVECSKLTKPTR</sequence>
<accession>A0A9J5WAY3</accession>
<dbReference type="OrthoDB" id="1731458at2759"/>
<dbReference type="EMBL" id="JACXVP010000012">
    <property type="protein sequence ID" value="KAG5572471.1"/>
    <property type="molecule type" value="Genomic_DNA"/>
</dbReference>
<protein>
    <submittedName>
        <fullName evidence="1">Uncharacterized protein</fullName>
    </submittedName>
</protein>
<evidence type="ECO:0000313" key="1">
    <source>
        <dbReference type="EMBL" id="KAG5572471.1"/>
    </source>
</evidence>
<gene>
    <name evidence="1" type="ORF">H5410_062237</name>
</gene>
<dbReference type="AlphaFoldDB" id="A0A9J5WAY3"/>
<proteinExistence type="predicted"/>
<comment type="caution">
    <text evidence="1">The sequence shown here is derived from an EMBL/GenBank/DDBJ whole genome shotgun (WGS) entry which is preliminary data.</text>
</comment>
<name>A0A9J5WAY3_SOLCO</name>
<evidence type="ECO:0000313" key="2">
    <source>
        <dbReference type="Proteomes" id="UP000824120"/>
    </source>
</evidence>
<dbReference type="Proteomes" id="UP000824120">
    <property type="component" value="Chromosome 12"/>
</dbReference>